<dbReference type="RefSeq" id="WP_263061598.1">
    <property type="nucleotide sequence ID" value="NZ_JAOUSE010000022.1"/>
</dbReference>
<dbReference type="SMART" id="SM00346">
    <property type="entry name" value="HTH_ICLR"/>
    <property type="match status" value="1"/>
</dbReference>
<reference evidence="6 7" key="1">
    <citation type="submission" date="2022-10" db="EMBL/GenBank/DDBJ databases">
        <title>Description of Fervidibacillus gen. nov. in the family Fervidibacillaceae fam. nov. with two species, Fervidibacillus albus sp. nov., and Fervidibacillus halotolerans sp. nov., isolated from tidal flat sediments.</title>
        <authorList>
            <person name="Kwon K.K."/>
            <person name="Yang S.-H."/>
        </authorList>
    </citation>
    <scope>NUCLEOTIDE SEQUENCE [LARGE SCALE GENOMIC DNA]</scope>
    <source>
        <strain evidence="6 7">DSM 23332</strain>
    </source>
</reference>
<keyword evidence="2" id="KW-0238">DNA-binding</keyword>
<feature type="domain" description="HTH iclR-type" evidence="4">
    <location>
        <begin position="9"/>
        <end position="71"/>
    </location>
</feature>
<proteinExistence type="predicted"/>
<dbReference type="InterPro" id="IPR005471">
    <property type="entry name" value="Tscrpt_reg_IclR_N"/>
</dbReference>
<evidence type="ECO:0000259" key="4">
    <source>
        <dbReference type="PROSITE" id="PS51077"/>
    </source>
</evidence>
<feature type="domain" description="IclR-ED" evidence="5">
    <location>
        <begin position="72"/>
        <end position="249"/>
    </location>
</feature>
<dbReference type="PANTHER" id="PTHR30136:SF35">
    <property type="entry name" value="HTH-TYPE TRANSCRIPTIONAL REGULATOR RV1719"/>
    <property type="match status" value="1"/>
</dbReference>
<dbReference type="PROSITE" id="PS51078">
    <property type="entry name" value="ICLR_ED"/>
    <property type="match status" value="1"/>
</dbReference>
<comment type="caution">
    <text evidence="6">The sequence shown here is derived from an EMBL/GenBank/DDBJ whole genome shotgun (WGS) entry which is preliminary data.</text>
</comment>
<keyword evidence="3" id="KW-0804">Transcription</keyword>
<evidence type="ECO:0000259" key="5">
    <source>
        <dbReference type="PROSITE" id="PS51078"/>
    </source>
</evidence>
<evidence type="ECO:0000313" key="7">
    <source>
        <dbReference type="Proteomes" id="UP001208656"/>
    </source>
</evidence>
<dbReference type="InterPro" id="IPR029016">
    <property type="entry name" value="GAF-like_dom_sf"/>
</dbReference>
<dbReference type="InterPro" id="IPR011991">
    <property type="entry name" value="ArsR-like_HTH"/>
</dbReference>
<name>A0ABT2WFR7_9BACI</name>
<keyword evidence="7" id="KW-1185">Reference proteome</keyword>
<dbReference type="SUPFAM" id="SSF46785">
    <property type="entry name" value="Winged helix' DNA-binding domain"/>
    <property type="match status" value="1"/>
</dbReference>
<organism evidence="6 7">
    <name type="scientific">Pallidibacillus thermolactis</name>
    <dbReference type="NCBI Taxonomy" id="251051"/>
    <lineage>
        <taxon>Bacteria</taxon>
        <taxon>Bacillati</taxon>
        <taxon>Bacillota</taxon>
        <taxon>Bacilli</taxon>
        <taxon>Bacillales</taxon>
        <taxon>Bacillaceae</taxon>
        <taxon>Pallidibacillus</taxon>
    </lineage>
</organism>
<accession>A0ABT2WFR7</accession>
<dbReference type="InterPro" id="IPR050707">
    <property type="entry name" value="HTH_MetabolicPath_Reg"/>
</dbReference>
<dbReference type="InterPro" id="IPR036388">
    <property type="entry name" value="WH-like_DNA-bd_sf"/>
</dbReference>
<dbReference type="InterPro" id="IPR036390">
    <property type="entry name" value="WH_DNA-bd_sf"/>
</dbReference>
<evidence type="ECO:0000256" key="1">
    <source>
        <dbReference type="ARBA" id="ARBA00023015"/>
    </source>
</evidence>
<gene>
    <name evidence="6" type="ORF">OEV82_08525</name>
</gene>
<protein>
    <submittedName>
        <fullName evidence="6">IclR family transcriptional regulator</fullName>
    </submittedName>
</protein>
<dbReference type="Gene3D" id="1.10.10.10">
    <property type="entry name" value="Winged helix-like DNA-binding domain superfamily/Winged helix DNA-binding domain"/>
    <property type="match status" value="1"/>
</dbReference>
<dbReference type="PANTHER" id="PTHR30136">
    <property type="entry name" value="HELIX-TURN-HELIX TRANSCRIPTIONAL REGULATOR, ICLR FAMILY"/>
    <property type="match status" value="1"/>
</dbReference>
<sequence length="256" mass="28630">MISIDRKQNSSLKNALSILKLFSIEQPEISLTDISERLGVAKSTAHRLLTSLVQEEMVYKDPNTNLYSLGSSILFLANIVNSQIPIVTEVIPLLNAVTAKTKESSHLSIIEGSQVVYLQSKEGLYPSETNIKQGTRYLATTNASGLVILAFNQDISNQLYKERRKMVAKTEHLQNKLKRIKKVGYAMSVFGDNDSEMEIALPVYNEKNIVFASLSITGASYRISSSKNRKNYLYQLQNAAKELQRIITIRKCGAHT</sequence>
<dbReference type="Proteomes" id="UP001208656">
    <property type="component" value="Unassembled WGS sequence"/>
</dbReference>
<dbReference type="Gene3D" id="3.30.450.40">
    <property type="match status" value="1"/>
</dbReference>
<dbReference type="CDD" id="cd00090">
    <property type="entry name" value="HTH_ARSR"/>
    <property type="match status" value="1"/>
</dbReference>
<evidence type="ECO:0000256" key="3">
    <source>
        <dbReference type="ARBA" id="ARBA00023163"/>
    </source>
</evidence>
<dbReference type="SUPFAM" id="SSF55781">
    <property type="entry name" value="GAF domain-like"/>
    <property type="match status" value="1"/>
</dbReference>
<dbReference type="Pfam" id="PF09339">
    <property type="entry name" value="HTH_IclR"/>
    <property type="match status" value="1"/>
</dbReference>
<keyword evidence="1" id="KW-0805">Transcription regulation</keyword>
<dbReference type="PROSITE" id="PS51077">
    <property type="entry name" value="HTH_ICLR"/>
    <property type="match status" value="1"/>
</dbReference>
<dbReference type="InterPro" id="IPR014757">
    <property type="entry name" value="Tscrpt_reg_IclR_C"/>
</dbReference>
<evidence type="ECO:0000256" key="2">
    <source>
        <dbReference type="ARBA" id="ARBA00023125"/>
    </source>
</evidence>
<dbReference type="EMBL" id="JAOUSE010000022">
    <property type="protein sequence ID" value="MCU9594499.1"/>
    <property type="molecule type" value="Genomic_DNA"/>
</dbReference>
<dbReference type="Pfam" id="PF01614">
    <property type="entry name" value="IclR_C"/>
    <property type="match status" value="1"/>
</dbReference>
<evidence type="ECO:0000313" key="6">
    <source>
        <dbReference type="EMBL" id="MCU9594499.1"/>
    </source>
</evidence>